<dbReference type="GO" id="GO:0005739">
    <property type="term" value="C:mitochondrion"/>
    <property type="evidence" value="ECO:0007669"/>
    <property type="project" value="TreeGrafter"/>
</dbReference>
<dbReference type="Pfam" id="PF01926">
    <property type="entry name" value="MMR_HSR1"/>
    <property type="match status" value="1"/>
</dbReference>
<keyword evidence="2" id="KW-0342">GTP-binding</keyword>
<dbReference type="PANTHER" id="PTHR45782">
    <property type="entry name" value="MITOCHONDRIAL RIBOSOME-ASSOCIATED GTPASE 1"/>
    <property type="match status" value="1"/>
</dbReference>
<dbReference type="Gene3D" id="3.40.50.300">
    <property type="entry name" value="P-loop containing nucleotide triphosphate hydrolases"/>
    <property type="match status" value="1"/>
</dbReference>
<keyword evidence="1" id="KW-0547">Nucleotide-binding</keyword>
<dbReference type="AlphaFoldDB" id="A0A9D5BL14"/>
<dbReference type="InterPro" id="IPR006073">
    <property type="entry name" value="GTP-bd"/>
</dbReference>
<sequence length="386" mass="43363">MAASEFGKRIGRAVRERIKRRKSSVLHEALWHDPFMAASTRAIAQRIPLVDLIVHVTDARIPLSSQCHLLRKYQTSSNQIIALNKADLASRSALQVWMDYFSEMNCISCGVNAHNKDSIRQNFSCRQFLSLIQRQVGKLKRTDHANKFTATVMLIGIPNVGKSALANALHQVGRISAAEKGKLKHATVSPEPGETKDIRSYKIASHPNIYVLDTPAVLSPKVPDIDVLSKLLLTGAIGDCLAERKETAQYFLAIHNSSGQYKKWAKLSNKDSDWVFLNSATECSTTSGLRMKQKNQIHTDHTQDDVVQVVRRTLYETVSSFEGNIRCEVEMEALIARQFTALQEVFHVFTESEEDAHVMVAGKLLNLFRTGRLGHYIFDNLPRNTH</sequence>
<name>A0A9D5BL14_PEA</name>
<comment type="caution">
    <text evidence="4">The sequence shown here is derived from an EMBL/GenBank/DDBJ whole genome shotgun (WGS) entry which is preliminary data.</text>
</comment>
<protein>
    <recommendedName>
        <fullName evidence="3">G domain-containing protein</fullName>
    </recommendedName>
</protein>
<keyword evidence="5" id="KW-1185">Reference proteome</keyword>
<evidence type="ECO:0000256" key="1">
    <source>
        <dbReference type="ARBA" id="ARBA00022741"/>
    </source>
</evidence>
<dbReference type="GO" id="GO:0032543">
    <property type="term" value="P:mitochondrial translation"/>
    <property type="evidence" value="ECO:0007669"/>
    <property type="project" value="TreeGrafter"/>
</dbReference>
<dbReference type="GO" id="GO:0005525">
    <property type="term" value="F:GTP binding"/>
    <property type="evidence" value="ECO:0007669"/>
    <property type="project" value="UniProtKB-KW"/>
</dbReference>
<dbReference type="EMBL" id="JAMSHJ010000001">
    <property type="protein sequence ID" value="KAI5445407.1"/>
    <property type="molecule type" value="Genomic_DNA"/>
</dbReference>
<dbReference type="PANTHER" id="PTHR45782:SF1">
    <property type="entry name" value="DAR GTPASE 2, MITOCHONDRIAL"/>
    <property type="match status" value="1"/>
</dbReference>
<dbReference type="SUPFAM" id="SSF52540">
    <property type="entry name" value="P-loop containing nucleoside triphosphate hydrolases"/>
    <property type="match status" value="1"/>
</dbReference>
<dbReference type="Proteomes" id="UP001058974">
    <property type="component" value="Chromosome 1"/>
</dbReference>
<dbReference type="GO" id="GO:0003924">
    <property type="term" value="F:GTPase activity"/>
    <property type="evidence" value="ECO:0007669"/>
    <property type="project" value="TreeGrafter"/>
</dbReference>
<evidence type="ECO:0000256" key="2">
    <source>
        <dbReference type="ARBA" id="ARBA00023134"/>
    </source>
</evidence>
<evidence type="ECO:0000259" key="3">
    <source>
        <dbReference type="Pfam" id="PF01926"/>
    </source>
</evidence>
<reference evidence="4 5" key="1">
    <citation type="journal article" date="2022" name="Nat. Genet.">
        <title>Improved pea reference genome and pan-genome highlight genomic features and evolutionary characteristics.</title>
        <authorList>
            <person name="Yang T."/>
            <person name="Liu R."/>
            <person name="Luo Y."/>
            <person name="Hu S."/>
            <person name="Wang D."/>
            <person name="Wang C."/>
            <person name="Pandey M.K."/>
            <person name="Ge S."/>
            <person name="Xu Q."/>
            <person name="Li N."/>
            <person name="Li G."/>
            <person name="Huang Y."/>
            <person name="Saxena R.K."/>
            <person name="Ji Y."/>
            <person name="Li M."/>
            <person name="Yan X."/>
            <person name="He Y."/>
            <person name="Liu Y."/>
            <person name="Wang X."/>
            <person name="Xiang C."/>
            <person name="Varshney R.K."/>
            <person name="Ding H."/>
            <person name="Gao S."/>
            <person name="Zong X."/>
        </authorList>
    </citation>
    <scope>NUCLEOTIDE SEQUENCE [LARGE SCALE GENOMIC DNA]</scope>
    <source>
        <strain evidence="4 5">cv. Zhongwan 6</strain>
    </source>
</reference>
<dbReference type="InterPro" id="IPR027417">
    <property type="entry name" value="P-loop_NTPase"/>
</dbReference>
<evidence type="ECO:0000313" key="4">
    <source>
        <dbReference type="EMBL" id="KAI5445407.1"/>
    </source>
</evidence>
<organism evidence="4 5">
    <name type="scientific">Pisum sativum</name>
    <name type="common">Garden pea</name>
    <name type="synonym">Lathyrus oleraceus</name>
    <dbReference type="NCBI Taxonomy" id="3888"/>
    <lineage>
        <taxon>Eukaryota</taxon>
        <taxon>Viridiplantae</taxon>
        <taxon>Streptophyta</taxon>
        <taxon>Embryophyta</taxon>
        <taxon>Tracheophyta</taxon>
        <taxon>Spermatophyta</taxon>
        <taxon>Magnoliopsida</taxon>
        <taxon>eudicotyledons</taxon>
        <taxon>Gunneridae</taxon>
        <taxon>Pentapetalae</taxon>
        <taxon>rosids</taxon>
        <taxon>fabids</taxon>
        <taxon>Fabales</taxon>
        <taxon>Fabaceae</taxon>
        <taxon>Papilionoideae</taxon>
        <taxon>50 kb inversion clade</taxon>
        <taxon>NPAAA clade</taxon>
        <taxon>Hologalegina</taxon>
        <taxon>IRL clade</taxon>
        <taxon>Fabeae</taxon>
        <taxon>Lathyrus</taxon>
    </lineage>
</organism>
<dbReference type="Gramene" id="Psat01G0359100-T1">
    <property type="protein sequence ID" value="KAI5445407.1"/>
    <property type="gene ID" value="KIW84_013591"/>
</dbReference>
<accession>A0A9D5BL14</accession>
<evidence type="ECO:0000313" key="5">
    <source>
        <dbReference type="Proteomes" id="UP001058974"/>
    </source>
</evidence>
<gene>
    <name evidence="4" type="ORF">KIW84_013591</name>
</gene>
<feature type="domain" description="G" evidence="3">
    <location>
        <begin position="151"/>
        <end position="219"/>
    </location>
</feature>
<proteinExistence type="predicted"/>